<evidence type="ECO:0000313" key="2">
    <source>
        <dbReference type="Proteomes" id="UP001056500"/>
    </source>
</evidence>
<protein>
    <submittedName>
        <fullName evidence="1">Immunity 42 family protein</fullName>
    </submittedName>
</protein>
<sequence length="176" mass="20641">MIVGKRERFAIEFELDKDCGGVWLFGRFCYWIANKKIGDYEMGTSLRDVLFALDTIKNDAGNRVSNPLFNLDATMLYNYLNEELYGSSESSADNTMVIEEACARFNITLPVDIFDLWKIFLVENLEESRLLFKKIDSEDWQQVYEIYLKKGEFDEVVIKAHNELDDIYNDELRKNK</sequence>
<accession>A0ABY4WCK1</accession>
<dbReference type="Proteomes" id="UP001056500">
    <property type="component" value="Chromosome"/>
</dbReference>
<dbReference type="RefSeq" id="WP_251871741.1">
    <property type="nucleotide sequence ID" value="NZ_CP098755.1"/>
</dbReference>
<reference evidence="1" key="1">
    <citation type="submission" date="2022-06" db="EMBL/GenBank/DDBJ databases">
        <title>Genome sequencing of Brevibacillus sp. BB3-R1.</title>
        <authorList>
            <person name="Heo J."/>
            <person name="Lee D."/>
            <person name="Won M."/>
            <person name="Han B.-H."/>
            <person name="Hong S.-B."/>
            <person name="Kwon S.-W."/>
        </authorList>
    </citation>
    <scope>NUCLEOTIDE SEQUENCE</scope>
    <source>
        <strain evidence="1">BB3-R1</strain>
    </source>
</reference>
<proteinExistence type="predicted"/>
<organism evidence="1 2">
    <name type="scientific">Brevibacillus ruminantium</name>
    <dbReference type="NCBI Taxonomy" id="2950604"/>
    <lineage>
        <taxon>Bacteria</taxon>
        <taxon>Bacillati</taxon>
        <taxon>Bacillota</taxon>
        <taxon>Bacilli</taxon>
        <taxon>Bacillales</taxon>
        <taxon>Paenibacillaceae</taxon>
        <taxon>Brevibacillus</taxon>
    </lineage>
</organism>
<keyword evidence="2" id="KW-1185">Reference proteome</keyword>
<evidence type="ECO:0000313" key="1">
    <source>
        <dbReference type="EMBL" id="USG64629.1"/>
    </source>
</evidence>
<dbReference type="EMBL" id="CP098755">
    <property type="protein sequence ID" value="USG64629.1"/>
    <property type="molecule type" value="Genomic_DNA"/>
</dbReference>
<dbReference type="InterPro" id="IPR028958">
    <property type="entry name" value="Imm42"/>
</dbReference>
<dbReference type="Pfam" id="PF15593">
    <property type="entry name" value="Imm42"/>
    <property type="match status" value="1"/>
</dbReference>
<name>A0ABY4WCK1_9BACL</name>
<gene>
    <name evidence="1" type="ORF">NDK47_21165</name>
</gene>